<sequence>MDLTPEQRHADNLLDDAVNTAVRAYDAIDDGEVVTSWIVVGASAGAEADETTIFLLHANGAQPAHSVMGLLEMGKHHLFGGHACG</sequence>
<dbReference type="KEGG" id="ima:PO878_04010"/>
<proteinExistence type="predicted"/>
<evidence type="ECO:0000313" key="1">
    <source>
        <dbReference type="EMBL" id="WCO67888.1"/>
    </source>
</evidence>
<keyword evidence="2" id="KW-1185">Reference proteome</keyword>
<gene>
    <name evidence="1" type="ORF">PO878_04010</name>
</gene>
<evidence type="ECO:0000313" key="2">
    <source>
        <dbReference type="Proteomes" id="UP001216390"/>
    </source>
</evidence>
<name>A0AAE9YB66_9ACTN</name>
<reference evidence="1" key="1">
    <citation type="submission" date="2023-01" db="EMBL/GenBank/DDBJ databases">
        <title>The diversity of Class Acidimicrobiia in South China Sea sediment environments and the proposal of Iamia marina sp. nov., a novel species of the genus Iamia.</title>
        <authorList>
            <person name="He Y."/>
            <person name="Tian X."/>
        </authorList>
    </citation>
    <scope>NUCLEOTIDE SEQUENCE</scope>
    <source>
        <strain evidence="1">DSM 19957</strain>
    </source>
</reference>
<dbReference type="AlphaFoldDB" id="A0AAE9YB66"/>
<protein>
    <submittedName>
        <fullName evidence="1">Uncharacterized protein</fullName>
    </submittedName>
</protein>
<dbReference type="RefSeq" id="WP_272737406.1">
    <property type="nucleotide sequence ID" value="NZ_CP116942.1"/>
</dbReference>
<dbReference type="EMBL" id="CP116942">
    <property type="protein sequence ID" value="WCO67888.1"/>
    <property type="molecule type" value="Genomic_DNA"/>
</dbReference>
<dbReference type="Proteomes" id="UP001216390">
    <property type="component" value="Chromosome"/>
</dbReference>
<accession>A0AAE9YB66</accession>
<organism evidence="1 2">
    <name type="scientific">Iamia majanohamensis</name>
    <dbReference type="NCBI Taxonomy" id="467976"/>
    <lineage>
        <taxon>Bacteria</taxon>
        <taxon>Bacillati</taxon>
        <taxon>Actinomycetota</taxon>
        <taxon>Acidimicrobiia</taxon>
        <taxon>Acidimicrobiales</taxon>
        <taxon>Iamiaceae</taxon>
        <taxon>Iamia</taxon>
    </lineage>
</organism>